<accession>A0A836CKP4</accession>
<dbReference type="Gene3D" id="3.30.56.30">
    <property type="entry name" value="Signal recognition particle, SRP19-like subunit"/>
    <property type="match status" value="1"/>
</dbReference>
<feature type="compositionally biased region" description="Basic residues" evidence="5">
    <location>
        <begin position="167"/>
        <end position="176"/>
    </location>
</feature>
<evidence type="ECO:0000256" key="5">
    <source>
        <dbReference type="SAM" id="MobiDB-lite"/>
    </source>
</evidence>
<comment type="caution">
    <text evidence="6">The sequence shown here is derived from an EMBL/GenBank/DDBJ whole genome shotgun (WGS) entry which is preliminary data.</text>
</comment>
<dbReference type="Proteomes" id="UP000664859">
    <property type="component" value="Unassembled WGS sequence"/>
</dbReference>
<reference evidence="6" key="1">
    <citation type="submission" date="2021-02" db="EMBL/GenBank/DDBJ databases">
        <title>First Annotated Genome of the Yellow-green Alga Tribonema minus.</title>
        <authorList>
            <person name="Mahan K.M."/>
        </authorList>
    </citation>
    <scope>NUCLEOTIDE SEQUENCE</scope>
    <source>
        <strain evidence="6">UTEX B ZZ1240</strain>
    </source>
</reference>
<feature type="compositionally biased region" description="Low complexity" evidence="5">
    <location>
        <begin position="151"/>
        <end position="166"/>
    </location>
</feature>
<feature type="region of interest" description="Disordered" evidence="5">
    <location>
        <begin position="1"/>
        <end position="21"/>
    </location>
</feature>
<dbReference type="OrthoDB" id="2190947at2759"/>
<dbReference type="EMBL" id="JAFCMP010000038">
    <property type="protein sequence ID" value="KAG5190150.1"/>
    <property type="molecule type" value="Genomic_DNA"/>
</dbReference>
<comment type="subcellular location">
    <subcellularLocation>
        <location evidence="1">Cytoplasm</location>
    </subcellularLocation>
</comment>
<dbReference type="InterPro" id="IPR002778">
    <property type="entry name" value="Signal_recog_particle_SRP19"/>
</dbReference>
<keyword evidence="2" id="KW-0963">Cytoplasm</keyword>
<keyword evidence="3" id="KW-0733">Signal recognition particle</keyword>
<evidence type="ECO:0000313" key="6">
    <source>
        <dbReference type="EMBL" id="KAG5190150.1"/>
    </source>
</evidence>
<dbReference type="PANTHER" id="PTHR17453:SF0">
    <property type="entry name" value="SIGNAL RECOGNITION PARTICLE 19 KDA PROTEIN"/>
    <property type="match status" value="1"/>
</dbReference>
<evidence type="ECO:0000256" key="4">
    <source>
        <dbReference type="ARBA" id="ARBA00023274"/>
    </source>
</evidence>
<dbReference type="SUPFAM" id="SSF69695">
    <property type="entry name" value="SRP19"/>
    <property type="match status" value="1"/>
</dbReference>
<evidence type="ECO:0000313" key="7">
    <source>
        <dbReference type="Proteomes" id="UP000664859"/>
    </source>
</evidence>
<dbReference type="Pfam" id="PF01922">
    <property type="entry name" value="SRP19"/>
    <property type="match status" value="1"/>
</dbReference>
<dbReference type="AlphaFoldDB" id="A0A836CKP4"/>
<feature type="region of interest" description="Disordered" evidence="5">
    <location>
        <begin position="146"/>
        <end position="176"/>
    </location>
</feature>
<organism evidence="6 7">
    <name type="scientific">Tribonema minus</name>
    <dbReference type="NCBI Taxonomy" id="303371"/>
    <lineage>
        <taxon>Eukaryota</taxon>
        <taxon>Sar</taxon>
        <taxon>Stramenopiles</taxon>
        <taxon>Ochrophyta</taxon>
        <taxon>PX clade</taxon>
        <taxon>Xanthophyceae</taxon>
        <taxon>Tribonematales</taxon>
        <taxon>Tribonemataceae</taxon>
        <taxon>Tribonema</taxon>
    </lineage>
</organism>
<keyword evidence="4" id="KW-0687">Ribonucleoprotein</keyword>
<sequence>MAALMKSMEDEQQELPPPPDKTLSYLWPDDMGEVDASKWIVVWPNYIDKAKTIAQGRRVAKEFACDIPIVIELGAICQAFNLWYALEPFKGYPREPYVLGRVRVRVTMPDGTPAHPDIPDKVALLKKMGTLIPNLHIRKDRLLQMSKEKTQAAQKGQAAAPGAGASSKKKGKKGRK</sequence>
<dbReference type="GO" id="GO:0005786">
    <property type="term" value="C:signal recognition particle, endoplasmic reticulum targeting"/>
    <property type="evidence" value="ECO:0007669"/>
    <property type="project" value="UniProtKB-KW"/>
</dbReference>
<proteinExistence type="predicted"/>
<evidence type="ECO:0000256" key="3">
    <source>
        <dbReference type="ARBA" id="ARBA00023135"/>
    </source>
</evidence>
<gene>
    <name evidence="6" type="ORF">JKP88DRAFT_232506</name>
</gene>
<evidence type="ECO:0000256" key="1">
    <source>
        <dbReference type="ARBA" id="ARBA00004496"/>
    </source>
</evidence>
<evidence type="ECO:0000256" key="2">
    <source>
        <dbReference type="ARBA" id="ARBA00022490"/>
    </source>
</evidence>
<protein>
    <submittedName>
        <fullName evidence="6">Signal recognition particle, SRP19 subunit</fullName>
    </submittedName>
</protein>
<dbReference type="PANTHER" id="PTHR17453">
    <property type="entry name" value="SIGNAL RECOGNITION PARTICLE 19 KD PROTEIN"/>
    <property type="match status" value="1"/>
</dbReference>
<name>A0A836CKP4_9STRA</name>
<dbReference type="GO" id="GO:0008312">
    <property type="term" value="F:7S RNA binding"/>
    <property type="evidence" value="ECO:0007669"/>
    <property type="project" value="InterPro"/>
</dbReference>
<keyword evidence="7" id="KW-1185">Reference proteome</keyword>
<dbReference type="GO" id="GO:0006617">
    <property type="term" value="P:SRP-dependent cotranslational protein targeting to membrane, signal sequence recognition"/>
    <property type="evidence" value="ECO:0007669"/>
    <property type="project" value="TreeGrafter"/>
</dbReference>
<dbReference type="InterPro" id="IPR036521">
    <property type="entry name" value="SRP19-like_sf"/>
</dbReference>